<protein>
    <submittedName>
        <fullName evidence="2">Uncharacterized protein</fullName>
    </submittedName>
</protein>
<reference evidence="2" key="1">
    <citation type="submission" date="2017-07" db="EMBL/GenBank/DDBJ databases">
        <title>Taro Niue Genome Assembly and Annotation.</title>
        <authorList>
            <person name="Atibalentja N."/>
            <person name="Keating K."/>
            <person name="Fields C.J."/>
        </authorList>
    </citation>
    <scope>NUCLEOTIDE SEQUENCE</scope>
    <source>
        <strain evidence="2">Niue_2</strain>
        <tissue evidence="2">Leaf</tissue>
    </source>
</reference>
<keyword evidence="3" id="KW-1185">Reference proteome</keyword>
<organism evidence="2 3">
    <name type="scientific">Colocasia esculenta</name>
    <name type="common">Wild taro</name>
    <name type="synonym">Arum esculentum</name>
    <dbReference type="NCBI Taxonomy" id="4460"/>
    <lineage>
        <taxon>Eukaryota</taxon>
        <taxon>Viridiplantae</taxon>
        <taxon>Streptophyta</taxon>
        <taxon>Embryophyta</taxon>
        <taxon>Tracheophyta</taxon>
        <taxon>Spermatophyta</taxon>
        <taxon>Magnoliopsida</taxon>
        <taxon>Liliopsida</taxon>
        <taxon>Araceae</taxon>
        <taxon>Aroideae</taxon>
        <taxon>Colocasieae</taxon>
        <taxon>Colocasia</taxon>
    </lineage>
</organism>
<evidence type="ECO:0000256" key="1">
    <source>
        <dbReference type="SAM" id="Phobius"/>
    </source>
</evidence>
<keyword evidence="1" id="KW-0472">Membrane</keyword>
<dbReference type="Proteomes" id="UP000652761">
    <property type="component" value="Unassembled WGS sequence"/>
</dbReference>
<evidence type="ECO:0000313" key="2">
    <source>
        <dbReference type="EMBL" id="MQL99480.1"/>
    </source>
</evidence>
<proteinExistence type="predicted"/>
<feature type="transmembrane region" description="Helical" evidence="1">
    <location>
        <begin position="15"/>
        <end position="37"/>
    </location>
</feature>
<accession>A0A843W185</accession>
<keyword evidence="1" id="KW-1133">Transmembrane helix</keyword>
<name>A0A843W185_COLES</name>
<gene>
    <name evidence="2" type="ORF">Taro_032206</name>
</gene>
<comment type="caution">
    <text evidence="2">The sequence shown here is derived from an EMBL/GenBank/DDBJ whole genome shotgun (WGS) entry which is preliminary data.</text>
</comment>
<sequence>LPSLVLVPSDKECLYLAQMVAVVAATVVLLYHNCLFLDMDNSLPSAPIDHNGDALVRRDQVTTGRYVKIPIAVRFAFRRGVRRALDARMSRGVGKRPATHGLRVLRVDPEMVPRLGFSPEKATDPAVATRLWWFGWSPQFFGFTCVVERQLDLTSVTARLRVSGDSLVVVRSVVVCPRGGTVVFVFRVKPRVEDLPLVWLADMTDMYHQQ</sequence>
<dbReference type="EMBL" id="NMUH01002356">
    <property type="protein sequence ID" value="MQL99480.1"/>
    <property type="molecule type" value="Genomic_DNA"/>
</dbReference>
<evidence type="ECO:0000313" key="3">
    <source>
        <dbReference type="Proteomes" id="UP000652761"/>
    </source>
</evidence>
<feature type="non-terminal residue" evidence="2">
    <location>
        <position position="210"/>
    </location>
</feature>
<dbReference type="AlphaFoldDB" id="A0A843W185"/>
<keyword evidence="1" id="KW-0812">Transmembrane</keyword>